<accession>A0A2A7MIF5</accession>
<proteinExistence type="predicted"/>
<dbReference type="AlphaFoldDB" id="A0A2A7MIF5"/>
<dbReference type="PANTHER" id="PTHR33293:SF1">
    <property type="entry name" value="INSERTION ELEMENT IS1 1 PROTEIN INSB-RELATED"/>
    <property type="match status" value="1"/>
</dbReference>
<dbReference type="RefSeq" id="WP_097919238.1">
    <property type="nucleotide sequence ID" value="NZ_CAMRXG010000052.1"/>
</dbReference>
<dbReference type="PANTHER" id="PTHR33293">
    <property type="entry name" value="INSERTION ELEMENT IS1 1 PROTEIN INSB-RELATED"/>
    <property type="match status" value="1"/>
</dbReference>
<dbReference type="Pfam" id="PF12762">
    <property type="entry name" value="DDE_Tnp_IS1595"/>
    <property type="match status" value="1"/>
</dbReference>
<dbReference type="SMART" id="SM01126">
    <property type="entry name" value="DDE_Tnp_IS1595"/>
    <property type="match status" value="1"/>
</dbReference>
<feature type="domain" description="ISXO2-like transposase" evidence="1">
    <location>
        <begin position="147"/>
        <end position="307"/>
    </location>
</feature>
<reference evidence="2 3" key="1">
    <citation type="submission" date="2017-10" db="EMBL/GenBank/DDBJ databases">
        <title>Effective Description of Clostridium neonatale sp. nov. linked to necrotizing enterocolitis in neonates and a clarification of species assignable to the genus Clostridium (Prazmowski 1880) emend. Lawson and Rainey 2016.</title>
        <authorList>
            <person name="Bernard K."/>
            <person name="Burdz T."/>
            <person name="Wiebe D."/>
            <person name="Balcewich B."/>
            <person name="Alfa M."/>
            <person name="Bernier A.-M."/>
        </authorList>
    </citation>
    <scope>NUCLEOTIDE SEQUENCE [LARGE SCALE GENOMIC DNA]</scope>
    <source>
        <strain evidence="2 3">LCDC99A005</strain>
    </source>
</reference>
<dbReference type="EMBL" id="PDCJ01000001">
    <property type="protein sequence ID" value="PEG31622.1"/>
    <property type="molecule type" value="Genomic_DNA"/>
</dbReference>
<dbReference type="STRING" id="137838.GCA_001458595_03059"/>
<organism evidence="2 3">
    <name type="scientific">Clostridium neonatale</name>
    <dbReference type="NCBI Taxonomy" id="137838"/>
    <lineage>
        <taxon>Bacteria</taxon>
        <taxon>Bacillati</taxon>
        <taxon>Bacillota</taxon>
        <taxon>Clostridia</taxon>
        <taxon>Eubacteriales</taxon>
        <taxon>Clostridiaceae</taxon>
        <taxon>Clostridium</taxon>
    </lineage>
</organism>
<gene>
    <name evidence="2" type="ORF">CQ394_07945</name>
</gene>
<dbReference type="NCBIfam" id="NF033547">
    <property type="entry name" value="transpos_IS1595"/>
    <property type="match status" value="1"/>
</dbReference>
<comment type="caution">
    <text evidence="2">The sequence shown here is derived from an EMBL/GenBank/DDBJ whole genome shotgun (WGS) entry which is preliminary data.</text>
</comment>
<dbReference type="Proteomes" id="UP000220840">
    <property type="component" value="Unassembled WGS sequence"/>
</dbReference>
<evidence type="ECO:0000313" key="3">
    <source>
        <dbReference type="Proteomes" id="UP000220840"/>
    </source>
</evidence>
<protein>
    <submittedName>
        <fullName evidence="2">IS1595 family transposase</fullName>
    </submittedName>
</protein>
<evidence type="ECO:0000259" key="1">
    <source>
        <dbReference type="SMART" id="SM01126"/>
    </source>
</evidence>
<dbReference type="InterPro" id="IPR051354">
    <property type="entry name" value="Transposase_27_IS1"/>
</dbReference>
<name>A0A2A7MIF5_9CLOT</name>
<sequence>MASVSSIKIDITTLGDYELQELFNYIGEMLTLGSLKGSLNNDFKESRFSKGEVCPHCQSTSIVKNGKLKDKQRYLCKTCNKSFNDLTKSALSCTKLPLEKWIEYVKGMILGLSIRKNAKNIDVCVKTSFYMRHKILDCIREFMGIGDVDGVVEMDETFIPLSYKGNHKKSGFVMPRPSRKRGKQIKKRGISNEQVCIATAIDRNGNIILEPICTGRISHYDLESLYKGRIDNNSIICTDSHKSYIQFAKNLSLDHKRIMRGHYKEGIYHINHINSLHSKLKIWMYRFKGVSSKFLSNYMAWYKWLESFNDDKEIIRTKNMLIHSVIPFVDTRIQAYKNRTLVYATKSC</sequence>
<evidence type="ECO:0000313" key="2">
    <source>
        <dbReference type="EMBL" id="PEG31622.1"/>
    </source>
</evidence>
<dbReference type="InterPro" id="IPR024445">
    <property type="entry name" value="Tnp_ISXO2-like"/>
</dbReference>
<dbReference type="OrthoDB" id="9802985at2"/>
<keyword evidence="3" id="KW-1185">Reference proteome</keyword>